<evidence type="ECO:0000256" key="1">
    <source>
        <dbReference type="ARBA" id="ARBA00004167"/>
    </source>
</evidence>
<comment type="subcellular location">
    <subcellularLocation>
        <location evidence="1">Membrane</location>
        <topology evidence="1">Single-pass membrane protein</topology>
    </subcellularLocation>
</comment>
<dbReference type="EMBL" id="JAAALK010000286">
    <property type="protein sequence ID" value="KAG8062291.1"/>
    <property type="molecule type" value="Genomic_DNA"/>
</dbReference>
<gene>
    <name evidence="7" type="ORF">GUJ93_ZPchr0003g18176</name>
</gene>
<protein>
    <recommendedName>
        <fullName evidence="6">GTD-binding domain-containing protein</fullName>
    </recommendedName>
</protein>
<keyword evidence="4" id="KW-0472">Membrane</keyword>
<dbReference type="EMBL" id="JAAALK010000286">
    <property type="protein sequence ID" value="KAG8062292.1"/>
    <property type="molecule type" value="Genomic_DNA"/>
</dbReference>
<feature type="region of interest" description="Disordered" evidence="5">
    <location>
        <begin position="288"/>
        <end position="321"/>
    </location>
</feature>
<dbReference type="GO" id="GO:0016020">
    <property type="term" value="C:membrane"/>
    <property type="evidence" value="ECO:0007669"/>
    <property type="project" value="UniProtKB-SubCell"/>
</dbReference>
<reference evidence="7" key="2">
    <citation type="submission" date="2021-02" db="EMBL/GenBank/DDBJ databases">
        <authorList>
            <person name="Kimball J.A."/>
            <person name="Haas M.W."/>
            <person name="Macchietto M."/>
            <person name="Kono T."/>
            <person name="Duquette J."/>
            <person name="Shao M."/>
        </authorList>
    </citation>
    <scope>NUCLEOTIDE SEQUENCE</scope>
    <source>
        <tissue evidence="7">Fresh leaf tissue</tissue>
    </source>
</reference>
<dbReference type="Pfam" id="PF04576">
    <property type="entry name" value="Zein-binding"/>
    <property type="match status" value="1"/>
</dbReference>
<dbReference type="PANTHER" id="PTHR31448:SF23">
    <property type="entry name" value="GTD-BINDING DOMAIN-CONTAINING PROTEIN"/>
    <property type="match status" value="1"/>
</dbReference>
<evidence type="ECO:0000256" key="3">
    <source>
        <dbReference type="ARBA" id="ARBA00022989"/>
    </source>
</evidence>
<name>A0A8J5RXT0_ZIZPA</name>
<organism evidence="7 8">
    <name type="scientific">Zizania palustris</name>
    <name type="common">Northern wild rice</name>
    <dbReference type="NCBI Taxonomy" id="103762"/>
    <lineage>
        <taxon>Eukaryota</taxon>
        <taxon>Viridiplantae</taxon>
        <taxon>Streptophyta</taxon>
        <taxon>Embryophyta</taxon>
        <taxon>Tracheophyta</taxon>
        <taxon>Spermatophyta</taxon>
        <taxon>Magnoliopsida</taxon>
        <taxon>Liliopsida</taxon>
        <taxon>Poales</taxon>
        <taxon>Poaceae</taxon>
        <taxon>BOP clade</taxon>
        <taxon>Oryzoideae</taxon>
        <taxon>Oryzeae</taxon>
        <taxon>Zizaniinae</taxon>
        <taxon>Zizania</taxon>
    </lineage>
</organism>
<proteinExistence type="predicted"/>
<accession>A0A8J5RXT0</accession>
<feature type="compositionally biased region" description="Polar residues" evidence="5">
    <location>
        <begin position="1"/>
        <end position="13"/>
    </location>
</feature>
<feature type="compositionally biased region" description="Basic and acidic residues" evidence="5">
    <location>
        <begin position="300"/>
        <end position="309"/>
    </location>
</feature>
<dbReference type="OrthoDB" id="1888939at2759"/>
<keyword evidence="3" id="KW-1133">Transmembrane helix</keyword>
<evidence type="ECO:0000313" key="8">
    <source>
        <dbReference type="Proteomes" id="UP000729402"/>
    </source>
</evidence>
<evidence type="ECO:0000313" key="7">
    <source>
        <dbReference type="EMBL" id="KAG8062291.1"/>
    </source>
</evidence>
<sequence length="625" mass="68096">MAYSPTSYRGSPTSSAWRRRAPSASRLGVDSLFEPQHQGKGAGAGAEPLRRVLCDGHAAEVSRLGYCGAHRRLADAGDMCEDCASVAASGKALLSWMRRSELGERDLACGCCGVTLESGFFSPPFLLPTPAACDMDRGHKRDASIATLNGDVVFVSEEGPVLELFDEKPLLEDDSIVDMAAPCSEIVGNVEQLVPLESADSSVRMSAVSSQSHGEGKEAIDHGTAEQCDVMLKNMTSTNEEKSVVAFDDEKVGDMVGRMIDEEIAALVVSQASMVDGFNNEIDGETAQGLADQQSSEEDTGLKDKDKELSVGSEISEDEQVDQGAIKQELFSMPINPRVHDFAIDSLEGNTEPVHQAELNNGWNSMPMEAVVHVSETSTEITEEELVQHAELSQESDLMPIYSRKHTDEEDKISQSEINQGLDSVTIDSWEEILVISNEGTGEKQVEQAELKHESTFMTVHVVEFVKDSFDANSSTCNVDSTEAALPSLHLSYGPSTSLDKLCPDSNDIESERALDMLTHIEGIGGLQELPDHRSSVATISTDLKSIELASVDQLKFALATAQKSLSALYAELENERSAASIAADETMAMINRLQEQKQQCRWRQFSTNDLWKNNQNMIKKNYRG</sequence>
<keyword evidence="2" id="KW-0812">Transmembrane</keyword>
<feature type="domain" description="GTD-binding" evidence="6">
    <location>
        <begin position="554"/>
        <end position="601"/>
    </location>
</feature>
<evidence type="ECO:0000256" key="2">
    <source>
        <dbReference type="ARBA" id="ARBA00022692"/>
    </source>
</evidence>
<evidence type="ECO:0000256" key="4">
    <source>
        <dbReference type="ARBA" id="ARBA00023136"/>
    </source>
</evidence>
<dbReference type="AlphaFoldDB" id="A0A8J5RXT0"/>
<dbReference type="InterPro" id="IPR039306">
    <property type="entry name" value="MYOB"/>
</dbReference>
<comment type="caution">
    <text evidence="7">The sequence shown here is derived from an EMBL/GenBank/DDBJ whole genome shotgun (WGS) entry which is preliminary data.</text>
</comment>
<evidence type="ECO:0000256" key="5">
    <source>
        <dbReference type="SAM" id="MobiDB-lite"/>
    </source>
</evidence>
<keyword evidence="8" id="KW-1185">Reference proteome</keyword>
<dbReference type="Proteomes" id="UP000729402">
    <property type="component" value="Unassembled WGS sequence"/>
</dbReference>
<dbReference type="InterPro" id="IPR007656">
    <property type="entry name" value="GTD-bd"/>
</dbReference>
<dbReference type="GO" id="GO:0080115">
    <property type="term" value="F:myosin XI tail binding"/>
    <property type="evidence" value="ECO:0007669"/>
    <property type="project" value="UniProtKB-ARBA"/>
</dbReference>
<feature type="region of interest" description="Disordered" evidence="5">
    <location>
        <begin position="1"/>
        <end position="21"/>
    </location>
</feature>
<evidence type="ECO:0000259" key="6">
    <source>
        <dbReference type="Pfam" id="PF04576"/>
    </source>
</evidence>
<dbReference type="PANTHER" id="PTHR31448">
    <property type="entry name" value="MYOSIN-BINDING PROTEIN 2"/>
    <property type="match status" value="1"/>
</dbReference>
<reference evidence="7" key="1">
    <citation type="journal article" date="2021" name="bioRxiv">
        <title>Whole Genome Assembly and Annotation of Northern Wild Rice, Zizania palustris L., Supports a Whole Genome Duplication in the Zizania Genus.</title>
        <authorList>
            <person name="Haas M."/>
            <person name="Kono T."/>
            <person name="Macchietto M."/>
            <person name="Millas R."/>
            <person name="McGilp L."/>
            <person name="Shao M."/>
            <person name="Duquette J."/>
            <person name="Hirsch C.N."/>
            <person name="Kimball J."/>
        </authorList>
    </citation>
    <scope>NUCLEOTIDE SEQUENCE</scope>
    <source>
        <tissue evidence="7">Fresh leaf tissue</tissue>
    </source>
</reference>